<reference evidence="1 2" key="1">
    <citation type="submission" date="2019-12" db="EMBL/GenBank/DDBJ databases">
        <authorList>
            <person name="Huq M.A."/>
        </authorList>
    </citation>
    <scope>NUCLEOTIDE SEQUENCE [LARGE SCALE GENOMIC DNA]</scope>
    <source>
        <strain evidence="1 2">MAH-20</strain>
    </source>
</reference>
<dbReference type="AlphaFoldDB" id="A0A6I4IW08"/>
<proteinExistence type="predicted"/>
<dbReference type="Proteomes" id="UP000441389">
    <property type="component" value="Unassembled WGS sequence"/>
</dbReference>
<dbReference type="InterPro" id="IPR007438">
    <property type="entry name" value="DUF488"/>
</dbReference>
<keyword evidence="2" id="KW-1185">Reference proteome</keyword>
<dbReference type="RefSeq" id="WP_157024940.1">
    <property type="nucleotide sequence ID" value="NZ_WQMS01000001.1"/>
</dbReference>
<evidence type="ECO:0000313" key="2">
    <source>
        <dbReference type="Proteomes" id="UP000441389"/>
    </source>
</evidence>
<accession>A0A6I4IW08</accession>
<protein>
    <submittedName>
        <fullName evidence="1">DUF488 family protein</fullName>
    </submittedName>
</protein>
<comment type="caution">
    <text evidence="1">The sequence shown here is derived from an EMBL/GenBank/DDBJ whole genome shotgun (WGS) entry which is preliminary data.</text>
</comment>
<evidence type="ECO:0000313" key="1">
    <source>
        <dbReference type="EMBL" id="MVO76335.1"/>
    </source>
</evidence>
<dbReference type="Pfam" id="PF04343">
    <property type="entry name" value="DUF488"/>
    <property type="match status" value="1"/>
</dbReference>
<dbReference type="EMBL" id="WQMS01000001">
    <property type="protein sequence ID" value="MVO76335.1"/>
    <property type="molecule type" value="Genomic_DNA"/>
</dbReference>
<gene>
    <name evidence="1" type="ORF">GON01_00060</name>
</gene>
<name>A0A6I4IW08_9SPHN</name>
<sequence length="106" mass="11294">MAAGTFPKASSLRFPCCANDCGTGCFPAQRAGDACDRATLKRVRAGQPELPEARAHVAALRAMVDETPPALLCFERDPAMCHRSLLTAATMAEAEVLDLFVSDLVK</sequence>
<organism evidence="1 2">
    <name type="scientific">Sphingomonas horti</name>
    <dbReference type="NCBI Taxonomy" id="2682842"/>
    <lineage>
        <taxon>Bacteria</taxon>
        <taxon>Pseudomonadati</taxon>
        <taxon>Pseudomonadota</taxon>
        <taxon>Alphaproteobacteria</taxon>
        <taxon>Sphingomonadales</taxon>
        <taxon>Sphingomonadaceae</taxon>
        <taxon>Sphingomonas</taxon>
    </lineage>
</organism>